<sequence length="560" mass="64557">MRQTIHATEQELKRIFSDDYFFRIPGYQRPYSWTRDHTATLLQDLIDSLPDDGVGMQEASPYFLGSIVLMKDPNYPEADVVDGQQRLTTLTILLAALRDLSAAGAADALHKYICELGDKFSGTEDRFRLQLRPRDRPFFREQVQSPNGTTLYRADDRELSDSQRNIQDNARFLVEQLTELGEERRDQLAMFLLQRCYLVVVSASDQASAYRIFSVMNDRGMDLEPTDILKADIIGGIPQEQEQHYTELWEGLEEDLGRDRFADLFGHIRMIHRKAKARQALMQEIRETLQPERSPRDFIDHTLVPMARAFRTIENADYGSAAEALAINRHLTVLNRLDNSDWLPPAIAFISRFESRPAQVRTFLQDLERLAYALFILRAPVNERMERYIRVLDAMDRSQPLDQEESPLQLSFAEKQRVQEALDGPLYTQVQLRLPILLRLEDELAESESVTSHPRIVSVEQVLPSSPPAEGEWAQRFPDAASRKEQANRLGNLVLMPRTKNPEAQKWDFARKKAEYLAREGETPFALTAQVLEVPEWTPEALDRRHRQLVGLLARAWRLT</sequence>
<dbReference type="PANTHER" id="PTHR35149:SF2">
    <property type="entry name" value="DUF262 DOMAIN-CONTAINING PROTEIN"/>
    <property type="match status" value="1"/>
</dbReference>
<gene>
    <name evidence="3" type="ORF">SAMN05661077_1808</name>
</gene>
<dbReference type="Pfam" id="PF07510">
    <property type="entry name" value="GmrSD_C"/>
    <property type="match status" value="1"/>
</dbReference>
<feature type="domain" description="GmrSD restriction endonucleases N-terminal" evidence="1">
    <location>
        <begin position="13"/>
        <end position="233"/>
    </location>
</feature>
<feature type="domain" description="GmrSD restriction endonucleases C-terminal" evidence="2">
    <location>
        <begin position="434"/>
        <end position="550"/>
    </location>
</feature>
<keyword evidence="4" id="KW-1185">Reference proteome</keyword>
<reference evidence="4" key="1">
    <citation type="submission" date="2016-10" db="EMBL/GenBank/DDBJ databases">
        <authorList>
            <person name="Varghese N."/>
        </authorList>
    </citation>
    <scope>NUCLEOTIDE SEQUENCE [LARGE SCALE GENOMIC DNA]</scope>
    <source>
        <strain evidence="4">HL 19</strain>
    </source>
</reference>
<dbReference type="InterPro" id="IPR011089">
    <property type="entry name" value="GmrSD_C"/>
</dbReference>
<organism evidence="3 4">
    <name type="scientific">Thiohalorhabdus denitrificans</name>
    <dbReference type="NCBI Taxonomy" id="381306"/>
    <lineage>
        <taxon>Bacteria</taxon>
        <taxon>Pseudomonadati</taxon>
        <taxon>Pseudomonadota</taxon>
        <taxon>Gammaproteobacteria</taxon>
        <taxon>Thiohalorhabdales</taxon>
        <taxon>Thiohalorhabdaceae</taxon>
        <taxon>Thiohalorhabdus</taxon>
    </lineage>
</organism>
<dbReference type="PATRIC" id="fig|381306.5.peg.2184"/>
<dbReference type="Pfam" id="PF03235">
    <property type="entry name" value="GmrSD_N"/>
    <property type="match status" value="1"/>
</dbReference>
<evidence type="ECO:0000259" key="1">
    <source>
        <dbReference type="Pfam" id="PF03235"/>
    </source>
</evidence>
<dbReference type="InterPro" id="IPR004919">
    <property type="entry name" value="GmrSD_N"/>
</dbReference>
<proteinExistence type="predicted"/>
<dbReference type="PANTHER" id="PTHR35149">
    <property type="entry name" value="SLL5132 PROTEIN"/>
    <property type="match status" value="1"/>
</dbReference>
<dbReference type="Proteomes" id="UP000183104">
    <property type="component" value="Unassembled WGS sequence"/>
</dbReference>
<protein>
    <recommendedName>
        <fullName evidence="5">DUF262 domain-containing protein</fullName>
    </recommendedName>
</protein>
<accession>A0A0P9C8G2</accession>
<name>A0A0P9C8G2_9GAMM</name>
<evidence type="ECO:0000313" key="4">
    <source>
        <dbReference type="Proteomes" id="UP000183104"/>
    </source>
</evidence>
<dbReference type="AlphaFoldDB" id="A0A0P9C8G2"/>
<evidence type="ECO:0000313" key="3">
    <source>
        <dbReference type="EMBL" id="SCY31455.1"/>
    </source>
</evidence>
<dbReference type="RefSeq" id="WP_054965145.1">
    <property type="nucleotide sequence ID" value="NZ_FMUN01000004.1"/>
</dbReference>
<dbReference type="STRING" id="381306.AN478_03040"/>
<dbReference type="EMBL" id="FMUN01000004">
    <property type="protein sequence ID" value="SCY31455.1"/>
    <property type="molecule type" value="Genomic_DNA"/>
</dbReference>
<evidence type="ECO:0000259" key="2">
    <source>
        <dbReference type="Pfam" id="PF07510"/>
    </source>
</evidence>
<evidence type="ECO:0008006" key="5">
    <source>
        <dbReference type="Google" id="ProtNLM"/>
    </source>
</evidence>